<organism evidence="1 2">
    <name type="scientific">Hahella chejuensis (strain KCTC 2396)</name>
    <dbReference type="NCBI Taxonomy" id="349521"/>
    <lineage>
        <taxon>Bacteria</taxon>
        <taxon>Pseudomonadati</taxon>
        <taxon>Pseudomonadota</taxon>
        <taxon>Gammaproteobacteria</taxon>
        <taxon>Oceanospirillales</taxon>
        <taxon>Hahellaceae</taxon>
        <taxon>Hahella</taxon>
    </lineage>
</organism>
<protein>
    <submittedName>
        <fullName evidence="1">Uncharacterized protein</fullName>
    </submittedName>
</protein>
<name>Q2SIB8_HAHCH</name>
<dbReference type="Proteomes" id="UP000000238">
    <property type="component" value="Chromosome"/>
</dbReference>
<keyword evidence="2" id="KW-1185">Reference proteome</keyword>
<dbReference type="HOGENOM" id="CLU_1127819_0_0_6"/>
<dbReference type="OrthoDB" id="9905502at2"/>
<reference evidence="1 2" key="1">
    <citation type="journal article" date="2005" name="Nucleic Acids Res.">
        <title>Genomic blueprint of Hahella chejuensis, a marine microbe producing an algicidal agent.</title>
        <authorList>
            <person name="Jeong H."/>
            <person name="Yim J.H."/>
            <person name="Lee C."/>
            <person name="Choi S.-H."/>
            <person name="Park Y.K."/>
            <person name="Yoon S.H."/>
            <person name="Hur C.-G."/>
            <person name="Kang H.-Y."/>
            <person name="Kim D."/>
            <person name="Lee H.H."/>
            <person name="Park K.H."/>
            <person name="Park S.-H."/>
            <person name="Park H.-S."/>
            <person name="Lee H.K."/>
            <person name="Oh T.K."/>
            <person name="Kim J.F."/>
        </authorList>
    </citation>
    <scope>NUCLEOTIDE SEQUENCE [LARGE SCALE GENOMIC DNA]</scope>
    <source>
        <strain evidence="1 2">KCTC 2396</strain>
    </source>
</reference>
<evidence type="ECO:0000313" key="2">
    <source>
        <dbReference type="Proteomes" id="UP000000238"/>
    </source>
</evidence>
<dbReference type="AlphaFoldDB" id="Q2SIB8"/>
<dbReference type="RefSeq" id="WP_011396675.1">
    <property type="nucleotide sequence ID" value="NC_007645.1"/>
</dbReference>
<dbReference type="EMBL" id="CP000155">
    <property type="protein sequence ID" value="ABC29606.1"/>
    <property type="molecule type" value="Genomic_DNA"/>
</dbReference>
<sequence>MKELEQLLTASAIQDANWASDLLAHMTTDDDDAVEAANEACSAILAHPDAIAHPRWPELVEAAINASRDFEDVAEEVYGERISFEDDEGGLCQGFDGYSTTYSVALLLGEKTTRAHPQWFDLVLALMDFSDCSEHQAPVVEETILPAILDNYPQWDQLIPHVLEFDAHTFIGDLLPLPQVLSHPDLMQWVEPLTSYRMMVDAVVHPDVAAHERWRELALLVNGDPSIRSYSEYPALQKLLQERGLE</sequence>
<evidence type="ECO:0000313" key="1">
    <source>
        <dbReference type="EMBL" id="ABC29606.1"/>
    </source>
</evidence>
<gene>
    <name evidence="1" type="ordered locus">HCH_02828</name>
</gene>
<accession>Q2SIB8</accession>
<dbReference type="KEGG" id="hch:HCH_02828"/>
<proteinExistence type="predicted"/>
<dbReference type="STRING" id="349521.HCH_02828"/>